<evidence type="ECO:0000313" key="1">
    <source>
        <dbReference type="EMBL" id="EFE07595.1"/>
    </source>
</evidence>
<comment type="caution">
    <text evidence="1">The sequence shown here is derived from an EMBL/GenBank/DDBJ whole genome shotgun (WGS) entry which is preliminary data.</text>
</comment>
<proteinExistence type="predicted"/>
<accession>D4BFB7</accession>
<gene>
    <name evidence="1" type="ORF">CIT292_09483</name>
</gene>
<evidence type="ECO:0000313" key="2">
    <source>
        <dbReference type="Proteomes" id="UP000003880"/>
    </source>
</evidence>
<protein>
    <submittedName>
        <fullName evidence="1">Uncharacterized protein</fullName>
    </submittedName>
</protein>
<sequence length="40" mass="4347">MIWGLKGNVILSLPVQEEPSWSSCLPPTGAVSSEYKETIV</sequence>
<dbReference type="AlphaFoldDB" id="D4BFB7"/>
<reference evidence="1 2" key="1">
    <citation type="submission" date="2010-02" db="EMBL/GenBank/DDBJ databases">
        <authorList>
            <person name="Weinstock G."/>
            <person name="Sodergren E."/>
            <person name="Clifton S."/>
            <person name="Fulton L."/>
            <person name="Fulton B."/>
            <person name="Courtney L."/>
            <person name="Fronick C."/>
            <person name="Harrison M."/>
            <person name="Strong C."/>
            <person name="Farmer C."/>
            <person name="Delahaunty K."/>
            <person name="Markovic C."/>
            <person name="Hall O."/>
            <person name="Minx P."/>
            <person name="Tomlinson C."/>
            <person name="Mitreva M."/>
            <person name="Nelson J."/>
            <person name="Hou S."/>
            <person name="Wollam A."/>
            <person name="Pepin K.H."/>
            <person name="Johnson M."/>
            <person name="Bhonagiri V."/>
            <person name="Zhang X."/>
            <person name="Suruliraj S."/>
            <person name="Warren W."/>
            <person name="Chinwalla A."/>
            <person name="Mardis E.R."/>
            <person name="Wilson R.K."/>
        </authorList>
    </citation>
    <scope>NUCLEOTIDE SEQUENCE [LARGE SCALE GENOMIC DNA]</scope>
    <source>
        <strain evidence="1 2">ATCC 29220</strain>
    </source>
</reference>
<name>D4BFB7_9ENTR</name>
<dbReference type="EMBL" id="ABWL02000016">
    <property type="protein sequence ID" value="EFE07595.1"/>
    <property type="molecule type" value="Genomic_DNA"/>
</dbReference>
<dbReference type="HOGENOM" id="CLU_3287097_0_0_6"/>
<dbReference type="Proteomes" id="UP000003880">
    <property type="component" value="Unassembled WGS sequence"/>
</dbReference>
<organism evidence="1 2">
    <name type="scientific">Citrobacter youngae ATCC 29220</name>
    <dbReference type="NCBI Taxonomy" id="500640"/>
    <lineage>
        <taxon>Bacteria</taxon>
        <taxon>Pseudomonadati</taxon>
        <taxon>Pseudomonadota</taxon>
        <taxon>Gammaproteobacteria</taxon>
        <taxon>Enterobacterales</taxon>
        <taxon>Enterobacteriaceae</taxon>
        <taxon>Citrobacter</taxon>
        <taxon>Citrobacter freundii complex</taxon>
    </lineage>
</organism>